<dbReference type="Proteomes" id="UP000886520">
    <property type="component" value="Chromosome 12"/>
</dbReference>
<evidence type="ECO:0000313" key="1">
    <source>
        <dbReference type="EMBL" id="KAI5072695.1"/>
    </source>
</evidence>
<proteinExistence type="predicted"/>
<dbReference type="AlphaFoldDB" id="A0A9D4URR7"/>
<protein>
    <submittedName>
        <fullName evidence="1">Uncharacterized protein</fullName>
    </submittedName>
</protein>
<accession>A0A9D4URR7</accession>
<dbReference type="EMBL" id="JABFUD020000012">
    <property type="protein sequence ID" value="KAI5072695.1"/>
    <property type="molecule type" value="Genomic_DNA"/>
</dbReference>
<comment type="caution">
    <text evidence="1">The sequence shown here is derived from an EMBL/GenBank/DDBJ whole genome shotgun (WGS) entry which is preliminary data.</text>
</comment>
<gene>
    <name evidence="1" type="ORF">GOP47_0012801</name>
</gene>
<keyword evidence="2" id="KW-1185">Reference proteome</keyword>
<evidence type="ECO:0000313" key="2">
    <source>
        <dbReference type="Proteomes" id="UP000886520"/>
    </source>
</evidence>
<organism evidence="1 2">
    <name type="scientific">Adiantum capillus-veneris</name>
    <name type="common">Maidenhair fern</name>
    <dbReference type="NCBI Taxonomy" id="13818"/>
    <lineage>
        <taxon>Eukaryota</taxon>
        <taxon>Viridiplantae</taxon>
        <taxon>Streptophyta</taxon>
        <taxon>Embryophyta</taxon>
        <taxon>Tracheophyta</taxon>
        <taxon>Polypodiopsida</taxon>
        <taxon>Polypodiidae</taxon>
        <taxon>Polypodiales</taxon>
        <taxon>Pteridineae</taxon>
        <taxon>Pteridaceae</taxon>
        <taxon>Vittarioideae</taxon>
        <taxon>Adiantum</taxon>
    </lineage>
</organism>
<name>A0A9D4URR7_ADICA</name>
<reference evidence="1" key="1">
    <citation type="submission" date="2021-01" db="EMBL/GenBank/DDBJ databases">
        <title>Adiantum capillus-veneris genome.</title>
        <authorList>
            <person name="Fang Y."/>
            <person name="Liao Q."/>
        </authorList>
    </citation>
    <scope>NUCLEOTIDE SEQUENCE</scope>
    <source>
        <strain evidence="1">H3</strain>
        <tissue evidence="1">Leaf</tissue>
    </source>
</reference>
<sequence>MRETLSRSQQRWEARALVGRQRADLGGALSRSQLGTSCVARQQRAVEERPAYTSPWRVVTLTPSAAQQVSIPILAQKDNAMCSAPLSAVMMRYCTVGVSEFLVQLLHPL</sequence>